<evidence type="ECO:0000256" key="5">
    <source>
        <dbReference type="RuleBase" id="RU363094"/>
    </source>
</evidence>
<evidence type="ECO:0000256" key="1">
    <source>
        <dbReference type="ARBA" id="ARBA00005395"/>
    </source>
</evidence>
<dbReference type="CDD" id="cd04301">
    <property type="entry name" value="NAT_SF"/>
    <property type="match status" value="1"/>
</dbReference>
<dbReference type="Pfam" id="PF00583">
    <property type="entry name" value="Acetyltransf_1"/>
    <property type="match status" value="1"/>
</dbReference>
<dbReference type="InterPro" id="IPR050680">
    <property type="entry name" value="YpeA/RimI_acetyltransf"/>
</dbReference>
<dbReference type="SUPFAM" id="SSF55729">
    <property type="entry name" value="Acyl-CoA N-acyltransferases (Nat)"/>
    <property type="match status" value="1"/>
</dbReference>
<evidence type="ECO:0000256" key="3">
    <source>
        <dbReference type="ARBA" id="ARBA00022679"/>
    </source>
</evidence>
<proteinExistence type="inferred from homology"/>
<name>A0A417Y9L7_9BACI</name>
<reference evidence="7 8" key="1">
    <citation type="journal article" date="2007" name="Int. J. Syst. Evol. Microbiol.">
        <title>Oceanobacillus profundus sp. nov., isolated from a deep-sea sediment core.</title>
        <authorList>
            <person name="Kim Y.G."/>
            <person name="Choi D.H."/>
            <person name="Hyun S."/>
            <person name="Cho B.C."/>
        </authorList>
    </citation>
    <scope>NUCLEOTIDE SEQUENCE [LARGE SCALE GENOMIC DNA]</scope>
    <source>
        <strain evidence="7 8">DSM 18246</strain>
    </source>
</reference>
<dbReference type="InterPro" id="IPR016181">
    <property type="entry name" value="Acyl_CoA_acyltransferase"/>
</dbReference>
<organism evidence="7 8">
    <name type="scientific">Oceanobacillus profundus</name>
    <dbReference type="NCBI Taxonomy" id="372463"/>
    <lineage>
        <taxon>Bacteria</taxon>
        <taxon>Bacillati</taxon>
        <taxon>Bacillota</taxon>
        <taxon>Bacilli</taxon>
        <taxon>Bacillales</taxon>
        <taxon>Bacillaceae</taxon>
        <taxon>Oceanobacillus</taxon>
    </lineage>
</organism>
<dbReference type="OrthoDB" id="9794566at2"/>
<evidence type="ECO:0000313" key="8">
    <source>
        <dbReference type="Proteomes" id="UP000285456"/>
    </source>
</evidence>
<dbReference type="EC" id="2.3.1.266" evidence="5"/>
<dbReference type="Proteomes" id="UP000285456">
    <property type="component" value="Unassembled WGS sequence"/>
</dbReference>
<dbReference type="RefSeq" id="WP_118890497.1">
    <property type="nucleotide sequence ID" value="NZ_JAUOPF010000020.1"/>
</dbReference>
<dbReference type="AlphaFoldDB" id="A0A417Y9L7"/>
<comment type="subcellular location">
    <subcellularLocation>
        <location evidence="5">Cytoplasm</location>
    </subcellularLocation>
</comment>
<dbReference type="Gene3D" id="3.40.630.30">
    <property type="match status" value="1"/>
</dbReference>
<evidence type="ECO:0000259" key="6">
    <source>
        <dbReference type="PROSITE" id="PS51186"/>
    </source>
</evidence>
<keyword evidence="4" id="KW-0012">Acyltransferase</keyword>
<dbReference type="InterPro" id="IPR000182">
    <property type="entry name" value="GNAT_dom"/>
</dbReference>
<comment type="function">
    <text evidence="5">Acetylates the N-terminal alanine of ribosomal protein bS18.</text>
</comment>
<keyword evidence="3 7" id="KW-0808">Transferase</keyword>
<evidence type="ECO:0000256" key="4">
    <source>
        <dbReference type="ARBA" id="ARBA00023315"/>
    </source>
</evidence>
<comment type="caution">
    <text evidence="7">The sequence shown here is derived from an EMBL/GenBank/DDBJ whole genome shotgun (WGS) entry which is preliminary data.</text>
</comment>
<evidence type="ECO:0000256" key="2">
    <source>
        <dbReference type="ARBA" id="ARBA00022490"/>
    </source>
</evidence>
<protein>
    <recommendedName>
        <fullName evidence="5">[Ribosomal protein bS18]-alanine N-acetyltransferase</fullName>
        <ecNumber evidence="5">2.3.1.266</ecNumber>
    </recommendedName>
</protein>
<keyword evidence="2 5" id="KW-0963">Cytoplasm</keyword>
<keyword evidence="8" id="KW-1185">Reference proteome</keyword>
<dbReference type="PANTHER" id="PTHR43420">
    <property type="entry name" value="ACETYLTRANSFERASE"/>
    <property type="match status" value="1"/>
</dbReference>
<comment type="catalytic activity">
    <reaction evidence="5">
        <text>N-terminal L-alanyl-[ribosomal protein bS18] + acetyl-CoA = N-terminal N(alpha)-acetyl-L-alanyl-[ribosomal protein bS18] + CoA + H(+)</text>
        <dbReference type="Rhea" id="RHEA:43756"/>
        <dbReference type="Rhea" id="RHEA-COMP:10676"/>
        <dbReference type="Rhea" id="RHEA-COMP:10677"/>
        <dbReference type="ChEBI" id="CHEBI:15378"/>
        <dbReference type="ChEBI" id="CHEBI:57287"/>
        <dbReference type="ChEBI" id="CHEBI:57288"/>
        <dbReference type="ChEBI" id="CHEBI:64718"/>
        <dbReference type="ChEBI" id="CHEBI:83683"/>
        <dbReference type="EC" id="2.3.1.266"/>
    </reaction>
</comment>
<dbReference type="PROSITE" id="PS51186">
    <property type="entry name" value="GNAT"/>
    <property type="match status" value="1"/>
</dbReference>
<dbReference type="EMBL" id="QWEH01000037">
    <property type="protein sequence ID" value="RHW29217.1"/>
    <property type="molecule type" value="Genomic_DNA"/>
</dbReference>
<feature type="domain" description="N-acetyltransferase" evidence="6">
    <location>
        <begin position="4"/>
        <end position="149"/>
    </location>
</feature>
<comment type="similarity">
    <text evidence="1 5">Belongs to the acetyltransferase family. RimI subfamily.</text>
</comment>
<evidence type="ECO:0000313" key="7">
    <source>
        <dbReference type="EMBL" id="RHW29217.1"/>
    </source>
</evidence>
<dbReference type="GO" id="GO:0005737">
    <property type="term" value="C:cytoplasm"/>
    <property type="evidence" value="ECO:0007669"/>
    <property type="project" value="UniProtKB-SubCell"/>
</dbReference>
<accession>A0A417Y9L7</accession>
<dbReference type="NCBIfam" id="TIGR01575">
    <property type="entry name" value="rimI"/>
    <property type="match status" value="1"/>
</dbReference>
<dbReference type="InterPro" id="IPR006464">
    <property type="entry name" value="AcTrfase_RimI/Ard1"/>
</dbReference>
<gene>
    <name evidence="7" type="primary">rimI</name>
    <name evidence="7" type="ORF">D1B32_23355</name>
</gene>
<dbReference type="GO" id="GO:0008999">
    <property type="term" value="F:protein-N-terminal-alanine acetyltransferase activity"/>
    <property type="evidence" value="ECO:0007669"/>
    <property type="project" value="UniProtKB-EC"/>
</dbReference>
<sequence>MAKCVIRKMEVSDVDHVMEVERASFTTPWTTDIFYQELLDNKHAHYFVLQLDEQIIGYIGTWIVIDDAQITNIAIMPGFRGHKLGEKLFGYTVQYALQLGVKRLSLEVRQSNIPAQRLYQKFGLVPGGIRKNYYTDNQEDAIVMWVNLK</sequence>
<dbReference type="PANTHER" id="PTHR43420:SF44">
    <property type="entry name" value="ACETYLTRANSFERASE YPEA"/>
    <property type="match status" value="1"/>
</dbReference>